<reference evidence="3" key="1">
    <citation type="journal article" date="2015" name="PLoS Genet.">
        <title>Genome Sequence and Transcriptome Analyses of Chrysochromulina tobin: Metabolic Tools for Enhanced Algal Fitness in the Prominent Order Prymnesiales (Haptophyceae).</title>
        <authorList>
            <person name="Hovde B.T."/>
            <person name="Deodato C.R."/>
            <person name="Hunsperger H.M."/>
            <person name="Ryken S.A."/>
            <person name="Yost W."/>
            <person name="Jha R.K."/>
            <person name="Patterson J."/>
            <person name="Monnat R.J. Jr."/>
            <person name="Barlow S.B."/>
            <person name="Starkenburg S.R."/>
            <person name="Cattolico R.A."/>
        </authorList>
    </citation>
    <scope>NUCLEOTIDE SEQUENCE</scope>
    <source>
        <strain evidence="3">CCMP291</strain>
    </source>
</reference>
<evidence type="ECO:0000313" key="2">
    <source>
        <dbReference type="EMBL" id="KOO33584.1"/>
    </source>
</evidence>
<feature type="coiled-coil region" evidence="1">
    <location>
        <begin position="88"/>
        <end position="115"/>
    </location>
</feature>
<evidence type="ECO:0000313" key="3">
    <source>
        <dbReference type="Proteomes" id="UP000037460"/>
    </source>
</evidence>
<name>A0A0M0K458_9EUKA</name>
<proteinExistence type="predicted"/>
<gene>
    <name evidence="2" type="ORF">Ctob_013623</name>
</gene>
<dbReference type="Proteomes" id="UP000037460">
    <property type="component" value="Unassembled WGS sequence"/>
</dbReference>
<evidence type="ECO:0000256" key="1">
    <source>
        <dbReference type="SAM" id="Coils"/>
    </source>
</evidence>
<dbReference type="AlphaFoldDB" id="A0A0M0K458"/>
<accession>A0A0M0K458</accession>
<dbReference type="EMBL" id="JWZX01001480">
    <property type="protein sequence ID" value="KOO33584.1"/>
    <property type="molecule type" value="Genomic_DNA"/>
</dbReference>
<keyword evidence="1" id="KW-0175">Coiled coil</keyword>
<sequence length="288" mass="31735">MIDIVEGRRRRWNDERRAADHKQAILARMEFELEALQTGNDPAAQSAAALQWEVMAARRIEECNAEFEAAESAMLEATDYSASLRMIAERIVRAINERRKELHELERTKRDLTTQLSNVTGHMRTLQDSERVAAEGCQQLLSQMRSRRQVRIDQLERRETMARALSQGGGPGGVDLVEMIAAKIKAQQQELVRMAGQQHALRWSLDTSKDAVHKVHTAADAPAAAAAGSLEAAPAPEKAAAARKASAGQPTSLTGKLPEEISLLKDGPFARYMQRVYVRAGVSDGCIG</sequence>
<organism evidence="2 3">
    <name type="scientific">Chrysochromulina tobinii</name>
    <dbReference type="NCBI Taxonomy" id="1460289"/>
    <lineage>
        <taxon>Eukaryota</taxon>
        <taxon>Haptista</taxon>
        <taxon>Haptophyta</taxon>
        <taxon>Prymnesiophyceae</taxon>
        <taxon>Prymnesiales</taxon>
        <taxon>Chrysochromulinaceae</taxon>
        <taxon>Chrysochromulina</taxon>
    </lineage>
</organism>
<comment type="caution">
    <text evidence="2">The sequence shown here is derived from an EMBL/GenBank/DDBJ whole genome shotgun (WGS) entry which is preliminary data.</text>
</comment>
<keyword evidence="3" id="KW-1185">Reference proteome</keyword>
<protein>
    <submittedName>
        <fullName evidence="2">Uncharacterized protein</fullName>
    </submittedName>
</protein>